<dbReference type="Pfam" id="PF05521">
    <property type="entry name" value="Phage_HCP"/>
    <property type="match status" value="1"/>
</dbReference>
<dbReference type="STRING" id="1111454.HMPREF1250_0254"/>
<proteinExistence type="predicted"/>
<dbReference type="OrthoDB" id="1634519at2"/>
<evidence type="ECO:0000313" key="1">
    <source>
        <dbReference type="EMBL" id="ERT62397.1"/>
    </source>
</evidence>
<dbReference type="EMBL" id="AWXA01000005">
    <property type="protein sequence ID" value="ERT62397.1"/>
    <property type="molecule type" value="Genomic_DNA"/>
</dbReference>
<dbReference type="Proteomes" id="UP000017090">
    <property type="component" value="Unassembled WGS sequence"/>
</dbReference>
<organism evidence="1 2">
    <name type="scientific">Megasphaera vaginalis</name>
    <name type="common">ex Srinivasan et al. 2021</name>
    <dbReference type="NCBI Taxonomy" id="1111454"/>
    <lineage>
        <taxon>Bacteria</taxon>
        <taxon>Bacillati</taxon>
        <taxon>Bacillota</taxon>
        <taxon>Negativicutes</taxon>
        <taxon>Veillonellales</taxon>
        <taxon>Veillonellaceae</taxon>
        <taxon>Megasphaera</taxon>
    </lineage>
</organism>
<keyword evidence="2" id="KW-1185">Reference proteome</keyword>
<protein>
    <submittedName>
        <fullName evidence="1">Putative phage head-tail adaptor</fullName>
    </submittedName>
</protein>
<sequence>MTKIADFTKRVSLYKPMRESDGQGGYIDGLPVLVDTVWAKVLRPRFADVEAAGAPTTAITQGITLRYREDIGYDWELGYHGMRYRIVHIEYSPKRDTVTLTCEAVSKHG</sequence>
<dbReference type="Gene3D" id="2.40.10.270">
    <property type="entry name" value="Bacteriophage SPP1 head-tail adaptor protein"/>
    <property type="match status" value="1"/>
</dbReference>
<dbReference type="AlphaFoldDB" id="U7USG9"/>
<dbReference type="InterPro" id="IPR038666">
    <property type="entry name" value="SSP1_head-tail_sf"/>
</dbReference>
<dbReference type="eggNOG" id="ENOG50344ZK">
    <property type="taxonomic scope" value="Bacteria"/>
</dbReference>
<comment type="caution">
    <text evidence="1">The sequence shown here is derived from an EMBL/GenBank/DDBJ whole genome shotgun (WGS) entry which is preliminary data.</text>
</comment>
<dbReference type="RefSeq" id="WP_023052725.1">
    <property type="nucleotide sequence ID" value="NZ_AWXA01000005.1"/>
</dbReference>
<gene>
    <name evidence="1" type="ORF">HMPREF1250_0254</name>
</gene>
<dbReference type="InterPro" id="IPR008767">
    <property type="entry name" value="Phage_SPP1_head-tail_adaptor"/>
</dbReference>
<accession>U7USG9</accession>
<evidence type="ECO:0000313" key="2">
    <source>
        <dbReference type="Proteomes" id="UP000017090"/>
    </source>
</evidence>
<dbReference type="PATRIC" id="fig|1111454.3.peg.192"/>
<name>U7USG9_9FIRM</name>
<reference evidence="1 2" key="1">
    <citation type="submission" date="2013-09" db="EMBL/GenBank/DDBJ databases">
        <authorList>
            <person name="Durkin A.S."/>
            <person name="Haft D.R."/>
            <person name="McCorrison J."/>
            <person name="Torralba M."/>
            <person name="Gillis M."/>
            <person name="Haft D.H."/>
            <person name="Methe B."/>
            <person name="Sutton G."/>
            <person name="Nelson K.E."/>
        </authorList>
    </citation>
    <scope>NUCLEOTIDE SEQUENCE [LARGE SCALE GENOMIC DNA]</scope>
    <source>
        <strain evidence="1 2">BV3C16-1</strain>
    </source>
</reference>
<dbReference type="NCBIfam" id="TIGR01563">
    <property type="entry name" value="gp16_SPP1"/>
    <property type="match status" value="1"/>
</dbReference>